<dbReference type="NCBIfam" id="TIGR01225">
    <property type="entry name" value="hutH"/>
    <property type="match status" value="1"/>
</dbReference>
<dbReference type="Gene3D" id="1.20.200.10">
    <property type="entry name" value="Fumarase/aspartase (Central domain)"/>
    <property type="match status" value="1"/>
</dbReference>
<dbReference type="GO" id="GO:0019556">
    <property type="term" value="P:L-histidine catabolic process to glutamate and formamide"/>
    <property type="evidence" value="ECO:0007669"/>
    <property type="project" value="UniProtKB-UniPathway"/>
</dbReference>
<dbReference type="STRING" id="463014.BAU07_12775"/>
<evidence type="ECO:0000256" key="1">
    <source>
        <dbReference type="ARBA" id="ARBA00005113"/>
    </source>
</evidence>
<dbReference type="FunFam" id="1.20.200.10:FF:000003">
    <property type="entry name" value="Histidine ammonia-lyase"/>
    <property type="match status" value="1"/>
</dbReference>
<evidence type="ECO:0000256" key="7">
    <source>
        <dbReference type="RuleBase" id="RU003954"/>
    </source>
</evidence>
<dbReference type="InterPro" id="IPR001106">
    <property type="entry name" value="Aromatic_Lyase"/>
</dbReference>
<name>A0A193GMC2_9BORD</name>
<dbReference type="InterPro" id="IPR008948">
    <property type="entry name" value="L-Aspartase-like"/>
</dbReference>
<proteinExistence type="inferred from homology"/>
<gene>
    <name evidence="6" type="primary">hutH</name>
    <name evidence="10" type="ORF">BAU07_12775</name>
</gene>
<comment type="similarity">
    <text evidence="6 7">Belongs to the PAL/histidase family.</text>
</comment>
<evidence type="ECO:0000256" key="9">
    <source>
        <dbReference type="RuleBase" id="RU004480"/>
    </source>
</evidence>
<dbReference type="PANTHER" id="PTHR10362">
    <property type="entry name" value="HISTIDINE AMMONIA-LYASE"/>
    <property type="match status" value="1"/>
</dbReference>
<keyword evidence="3 6" id="KW-0369">Histidine metabolism</keyword>
<feature type="modified residue" description="2,3-didehydroalanine (Ser)" evidence="6">
    <location>
        <position position="147"/>
    </location>
</feature>
<accession>A0A193GMC2</accession>
<dbReference type="Proteomes" id="UP000091926">
    <property type="component" value="Chromosome"/>
</dbReference>
<dbReference type="InterPro" id="IPR005921">
    <property type="entry name" value="HutH"/>
</dbReference>
<dbReference type="InterPro" id="IPR024083">
    <property type="entry name" value="Fumarase/histidase_N"/>
</dbReference>
<dbReference type="GO" id="GO:0005737">
    <property type="term" value="C:cytoplasm"/>
    <property type="evidence" value="ECO:0007669"/>
    <property type="project" value="UniProtKB-SubCell"/>
</dbReference>
<feature type="cross-link" description="5-imidazolinone (Ala-Gly)" evidence="6">
    <location>
        <begin position="146"/>
        <end position="148"/>
    </location>
</feature>
<evidence type="ECO:0000256" key="3">
    <source>
        <dbReference type="ARBA" id="ARBA00022808"/>
    </source>
</evidence>
<sequence length="531" mass="54974">MAKVSSVRLTAQPMTLAELRRIHAGDVQLAVADDLVPALAGAHHTVRDIVASGQVVYGINTGFGKLASTRIDKDHLADLQRNLVLSHSVGIGNILAAPVVRLILATKAMSLARGFSGVRPELVEALVKLFNGGVTPCIPGKGSVGASGDLAPLAHLACVLIGEGEALLPDGQKVSGAQAMRAVGLTPFVLGPKEGLALLNGTQVSTALALAGLFEAEHVFGAALVAGALSLEAIQGSVKPLDPRIHAARGQPGQIAVARALRTLLADSQIVTSHADCGRVQDPYSIRCVPQVMGACLDNLVYAARVLATEANAASDNPLVFADTGEVISGGNFHAEPVAFAADIIALAVSEIGAISERRIALLLDSGLSGLPPFLVRDGGLNSGFMIAQVTAAALASENKSLAHPASVDSLPTSANQEDHVSMATFAARRLGDMVSNTAAIVGVEAMAAAQGVELKRLPQGPRSSAAMEDVLAGIRQQVAFLDQDRYLANDVETMRQWALNPERLEAFADIVPSLQGANRAREVAMAGERN</sequence>
<dbReference type="KEGG" id="bfz:BAU07_12775"/>
<comment type="PTM">
    <text evidence="6">Contains an active site 4-methylidene-imidazol-5-one (MIO), which is formed autocatalytically by cyclization and dehydration of residues Ala-Ser-Gly.</text>
</comment>
<dbReference type="GO" id="GO:0004397">
    <property type="term" value="F:histidine ammonia-lyase activity"/>
    <property type="evidence" value="ECO:0007669"/>
    <property type="project" value="UniProtKB-UniRule"/>
</dbReference>
<evidence type="ECO:0000256" key="8">
    <source>
        <dbReference type="RuleBase" id="RU004479"/>
    </source>
</evidence>
<keyword evidence="4 6" id="KW-0456">Lyase</keyword>
<evidence type="ECO:0000313" key="11">
    <source>
        <dbReference type="Proteomes" id="UP000091926"/>
    </source>
</evidence>
<dbReference type="GO" id="GO:0019557">
    <property type="term" value="P:L-histidine catabolic process to glutamate and formate"/>
    <property type="evidence" value="ECO:0007669"/>
    <property type="project" value="UniProtKB-UniPathway"/>
</dbReference>
<dbReference type="UniPathway" id="UPA00379">
    <property type="reaction ID" value="UER00549"/>
</dbReference>
<keyword evidence="11" id="KW-1185">Reference proteome</keyword>
<evidence type="ECO:0000256" key="5">
    <source>
        <dbReference type="ARBA" id="ARBA00049269"/>
    </source>
</evidence>
<reference evidence="10 11" key="1">
    <citation type="submission" date="2016-06" db="EMBL/GenBank/DDBJ databases">
        <title>Complete genome sequences of Bordetella bronchialis and Bordetella flabilis.</title>
        <authorList>
            <person name="LiPuma J.J."/>
            <person name="Spilker T."/>
        </authorList>
    </citation>
    <scope>NUCLEOTIDE SEQUENCE [LARGE SCALE GENOMIC DNA]</scope>
    <source>
        <strain evidence="10 11">AU10664</strain>
    </source>
</reference>
<comment type="pathway">
    <text evidence="1 6 8">Amino-acid degradation; L-histidine degradation into L-glutamate; N-formimidoyl-L-glutamate from L-histidine: step 1/3.</text>
</comment>
<organism evidence="10 11">
    <name type="scientific">Bordetella flabilis</name>
    <dbReference type="NCBI Taxonomy" id="463014"/>
    <lineage>
        <taxon>Bacteria</taxon>
        <taxon>Pseudomonadati</taxon>
        <taxon>Pseudomonadota</taxon>
        <taxon>Betaproteobacteria</taxon>
        <taxon>Burkholderiales</taxon>
        <taxon>Alcaligenaceae</taxon>
        <taxon>Bordetella</taxon>
    </lineage>
</organism>
<dbReference type="NCBIfam" id="NF006871">
    <property type="entry name" value="PRK09367.1"/>
    <property type="match status" value="1"/>
</dbReference>
<dbReference type="InterPro" id="IPR022313">
    <property type="entry name" value="Phe/His_NH3-lyase_AS"/>
</dbReference>
<comment type="subcellular location">
    <subcellularLocation>
        <location evidence="6 9">Cytoplasm</location>
    </subcellularLocation>
</comment>
<dbReference type="CDD" id="cd00332">
    <property type="entry name" value="PAL-HAL"/>
    <property type="match status" value="1"/>
</dbReference>
<dbReference type="RefSeq" id="WP_066665401.1">
    <property type="nucleotide sequence ID" value="NZ_CBCSCL010000001.1"/>
</dbReference>
<protein>
    <recommendedName>
        <fullName evidence="2 6">Histidine ammonia-lyase</fullName>
        <shortName evidence="6">Histidase</shortName>
        <ecNumber evidence="2 6">4.3.1.3</ecNumber>
    </recommendedName>
</protein>
<dbReference type="FunFam" id="1.10.275.10:FF:000005">
    <property type="entry name" value="Histidine ammonia-lyase"/>
    <property type="match status" value="1"/>
</dbReference>
<dbReference type="OrthoDB" id="9806955at2"/>
<dbReference type="EMBL" id="CP016172">
    <property type="protein sequence ID" value="ANN80454.1"/>
    <property type="molecule type" value="Genomic_DNA"/>
</dbReference>
<evidence type="ECO:0000313" key="10">
    <source>
        <dbReference type="EMBL" id="ANN80454.1"/>
    </source>
</evidence>
<comment type="catalytic activity">
    <reaction evidence="5 6 8">
        <text>L-histidine = trans-urocanate + NH4(+)</text>
        <dbReference type="Rhea" id="RHEA:21232"/>
        <dbReference type="ChEBI" id="CHEBI:17771"/>
        <dbReference type="ChEBI" id="CHEBI:28938"/>
        <dbReference type="ChEBI" id="CHEBI:57595"/>
        <dbReference type="EC" id="4.3.1.3"/>
    </reaction>
</comment>
<evidence type="ECO:0000256" key="6">
    <source>
        <dbReference type="HAMAP-Rule" id="MF_00229"/>
    </source>
</evidence>
<dbReference type="EC" id="4.3.1.3" evidence="2 6"/>
<evidence type="ECO:0000256" key="4">
    <source>
        <dbReference type="ARBA" id="ARBA00023239"/>
    </source>
</evidence>
<dbReference type="SUPFAM" id="SSF48557">
    <property type="entry name" value="L-aspartase-like"/>
    <property type="match status" value="1"/>
</dbReference>
<dbReference type="PROSITE" id="PS00488">
    <property type="entry name" value="PAL_HISTIDASE"/>
    <property type="match status" value="1"/>
</dbReference>
<keyword evidence="6" id="KW-0963">Cytoplasm</keyword>
<dbReference type="Gene3D" id="1.10.275.10">
    <property type="entry name" value="Fumarase/aspartase (N-terminal domain)"/>
    <property type="match status" value="1"/>
</dbReference>
<dbReference type="Pfam" id="PF00221">
    <property type="entry name" value="Lyase_aromatic"/>
    <property type="match status" value="1"/>
</dbReference>
<dbReference type="HAMAP" id="MF_00229">
    <property type="entry name" value="His_ammonia_lyase"/>
    <property type="match status" value="1"/>
</dbReference>
<dbReference type="AlphaFoldDB" id="A0A193GMC2"/>
<evidence type="ECO:0000256" key="2">
    <source>
        <dbReference type="ARBA" id="ARBA00012994"/>
    </source>
</evidence>